<dbReference type="Proteomes" id="UP000053593">
    <property type="component" value="Unassembled WGS sequence"/>
</dbReference>
<proteinExistence type="predicted"/>
<name>A0A0D0AX82_9AGAR</name>
<dbReference type="AlphaFoldDB" id="A0A0D0AX82"/>
<reference evidence="2 3" key="1">
    <citation type="submission" date="2014-04" db="EMBL/GenBank/DDBJ databases">
        <title>Evolutionary Origins and Diversification of the Mycorrhizal Mutualists.</title>
        <authorList>
            <consortium name="DOE Joint Genome Institute"/>
            <consortium name="Mycorrhizal Genomics Consortium"/>
            <person name="Kohler A."/>
            <person name="Kuo A."/>
            <person name="Nagy L.G."/>
            <person name="Floudas D."/>
            <person name="Copeland A."/>
            <person name="Barry K.W."/>
            <person name="Cichocki N."/>
            <person name="Veneault-Fourrey C."/>
            <person name="LaButti K."/>
            <person name="Lindquist E.A."/>
            <person name="Lipzen A."/>
            <person name="Lundell T."/>
            <person name="Morin E."/>
            <person name="Murat C."/>
            <person name="Riley R."/>
            <person name="Ohm R."/>
            <person name="Sun H."/>
            <person name="Tunlid A."/>
            <person name="Henrissat B."/>
            <person name="Grigoriev I.V."/>
            <person name="Hibbett D.S."/>
            <person name="Martin F."/>
        </authorList>
    </citation>
    <scope>NUCLEOTIDE SEQUENCE [LARGE SCALE GENOMIC DNA]</scope>
    <source>
        <strain evidence="2 3">FD-317 M1</strain>
    </source>
</reference>
<feature type="region of interest" description="Disordered" evidence="1">
    <location>
        <begin position="126"/>
        <end position="145"/>
    </location>
</feature>
<accession>A0A0D0AX82</accession>
<keyword evidence="3" id="KW-1185">Reference proteome</keyword>
<evidence type="ECO:0000313" key="2">
    <source>
        <dbReference type="EMBL" id="KIK55225.1"/>
    </source>
</evidence>
<dbReference type="EMBL" id="KN834808">
    <property type="protein sequence ID" value="KIK55225.1"/>
    <property type="molecule type" value="Genomic_DNA"/>
</dbReference>
<dbReference type="OrthoDB" id="5598737at2759"/>
<gene>
    <name evidence="2" type="ORF">GYMLUDRAFT_248828</name>
</gene>
<feature type="compositionally biased region" description="Polar residues" evidence="1">
    <location>
        <begin position="126"/>
        <end position="142"/>
    </location>
</feature>
<protein>
    <submittedName>
        <fullName evidence="2">Uncharacterized protein</fullName>
    </submittedName>
</protein>
<feature type="compositionally biased region" description="Polar residues" evidence="1">
    <location>
        <begin position="35"/>
        <end position="45"/>
    </location>
</feature>
<evidence type="ECO:0000313" key="3">
    <source>
        <dbReference type="Proteomes" id="UP000053593"/>
    </source>
</evidence>
<sequence>MKRCVRVQEFPSELPSLRWAEEEPEQLFHPGQGAYNKNENPSPQKKQAVIEGTVNDALQIAEDPSFALNTAKDQLMSGVLEVTLNVDTPSATTDIESDKAFQLYVESVQSDSVGFFVNAELEPPTAVSNQAPECPSKSSSKQEWLPDGKMHRRLREWINDGGLKIEKGVREEDQGQTLEATIQRARMLEIELYPWLESLSPHLKEMFRRRMGHGALDNWKWKPAQEYSALFQLLMLDKSTMQTMTRSVLRKLELFLKEPTPNNHADLLGVPALYTILWTEYTKEKKYAPETLGVARWMLLRTAAVLKMLLSSNQEPLRFMTPENFHRFDSSPEIRDWERVNLQVTIYVKIATYRNVRQVVSTIYCRYVSDLGTQNFPMTGTPM</sequence>
<feature type="region of interest" description="Disordered" evidence="1">
    <location>
        <begin position="24"/>
        <end position="45"/>
    </location>
</feature>
<evidence type="ECO:0000256" key="1">
    <source>
        <dbReference type="SAM" id="MobiDB-lite"/>
    </source>
</evidence>
<dbReference type="HOGENOM" id="CLU_721710_0_0_1"/>
<organism evidence="2 3">
    <name type="scientific">Collybiopsis luxurians FD-317 M1</name>
    <dbReference type="NCBI Taxonomy" id="944289"/>
    <lineage>
        <taxon>Eukaryota</taxon>
        <taxon>Fungi</taxon>
        <taxon>Dikarya</taxon>
        <taxon>Basidiomycota</taxon>
        <taxon>Agaricomycotina</taxon>
        <taxon>Agaricomycetes</taxon>
        <taxon>Agaricomycetidae</taxon>
        <taxon>Agaricales</taxon>
        <taxon>Marasmiineae</taxon>
        <taxon>Omphalotaceae</taxon>
        <taxon>Collybiopsis</taxon>
        <taxon>Collybiopsis luxurians</taxon>
    </lineage>
</organism>